<keyword evidence="1" id="KW-0479">Metal-binding</keyword>
<gene>
    <name evidence="6" type="ORF">M408DRAFT_331864</name>
</gene>
<evidence type="ECO:0000313" key="7">
    <source>
        <dbReference type="Proteomes" id="UP000054097"/>
    </source>
</evidence>
<proteinExistence type="predicted"/>
<reference evidence="7" key="2">
    <citation type="submission" date="2015-01" db="EMBL/GenBank/DDBJ databases">
        <title>Evolutionary Origins and Diversification of the Mycorrhizal Mutualists.</title>
        <authorList>
            <consortium name="DOE Joint Genome Institute"/>
            <consortium name="Mycorrhizal Genomics Consortium"/>
            <person name="Kohler A."/>
            <person name="Kuo A."/>
            <person name="Nagy L.G."/>
            <person name="Floudas D."/>
            <person name="Copeland A."/>
            <person name="Barry K.W."/>
            <person name="Cichocki N."/>
            <person name="Veneault-Fourrey C."/>
            <person name="LaButti K."/>
            <person name="Lindquist E.A."/>
            <person name="Lipzen A."/>
            <person name="Lundell T."/>
            <person name="Morin E."/>
            <person name="Murat C."/>
            <person name="Riley R."/>
            <person name="Ohm R."/>
            <person name="Sun H."/>
            <person name="Tunlid A."/>
            <person name="Henrissat B."/>
            <person name="Grigoriev I.V."/>
            <person name="Hibbett D.S."/>
            <person name="Martin F."/>
        </authorList>
    </citation>
    <scope>NUCLEOTIDE SEQUENCE [LARGE SCALE GENOMIC DNA]</scope>
    <source>
        <strain evidence="7">MAFF 305830</strain>
    </source>
</reference>
<dbReference type="GO" id="GO:0000981">
    <property type="term" value="F:DNA-binding transcription factor activity, RNA polymerase II-specific"/>
    <property type="evidence" value="ECO:0007669"/>
    <property type="project" value="TreeGrafter"/>
</dbReference>
<evidence type="ECO:0000256" key="2">
    <source>
        <dbReference type="ARBA" id="ARBA00022771"/>
    </source>
</evidence>
<dbReference type="EMBL" id="KN824326">
    <property type="protein sequence ID" value="KIM24215.1"/>
    <property type="molecule type" value="Genomic_DNA"/>
</dbReference>
<reference evidence="6 7" key="1">
    <citation type="submission" date="2014-04" db="EMBL/GenBank/DDBJ databases">
        <authorList>
            <consortium name="DOE Joint Genome Institute"/>
            <person name="Kuo A."/>
            <person name="Zuccaro A."/>
            <person name="Kohler A."/>
            <person name="Nagy L.G."/>
            <person name="Floudas D."/>
            <person name="Copeland A."/>
            <person name="Barry K.W."/>
            <person name="Cichocki N."/>
            <person name="Veneault-Fourrey C."/>
            <person name="LaButti K."/>
            <person name="Lindquist E.A."/>
            <person name="Lipzen A."/>
            <person name="Lundell T."/>
            <person name="Morin E."/>
            <person name="Murat C."/>
            <person name="Sun H."/>
            <person name="Tunlid A."/>
            <person name="Henrissat B."/>
            <person name="Grigoriev I.V."/>
            <person name="Hibbett D.S."/>
            <person name="Martin F."/>
            <person name="Nordberg H.P."/>
            <person name="Cantor M.N."/>
            <person name="Hua S.X."/>
        </authorList>
    </citation>
    <scope>NUCLEOTIDE SEQUENCE [LARGE SCALE GENOMIC DNA]</scope>
    <source>
        <strain evidence="6 7">MAFF 305830</strain>
    </source>
</reference>
<evidence type="ECO:0000259" key="5">
    <source>
        <dbReference type="PROSITE" id="PS50865"/>
    </source>
</evidence>
<keyword evidence="7" id="KW-1185">Reference proteome</keyword>
<dbReference type="SUPFAM" id="SSF144232">
    <property type="entry name" value="HIT/MYND zinc finger-like"/>
    <property type="match status" value="1"/>
</dbReference>
<keyword evidence="2 4" id="KW-0863">Zinc-finger</keyword>
<dbReference type="STRING" id="933852.A0A0C3AHU7"/>
<dbReference type="Gene3D" id="6.10.140.2220">
    <property type="match status" value="1"/>
</dbReference>
<dbReference type="InterPro" id="IPR024119">
    <property type="entry name" value="TF_DEAF-1"/>
</dbReference>
<dbReference type="HOGENOM" id="CLU_041565_1_0_1"/>
<protein>
    <recommendedName>
        <fullName evidence="5">MYND-type domain-containing protein</fullName>
    </recommendedName>
</protein>
<name>A0A0C3AHU7_SERVB</name>
<dbReference type="GO" id="GO:0005634">
    <property type="term" value="C:nucleus"/>
    <property type="evidence" value="ECO:0007669"/>
    <property type="project" value="TreeGrafter"/>
</dbReference>
<feature type="domain" description="MYND-type" evidence="5">
    <location>
        <begin position="5"/>
        <end position="41"/>
    </location>
</feature>
<dbReference type="AlphaFoldDB" id="A0A0C3AHU7"/>
<evidence type="ECO:0000256" key="4">
    <source>
        <dbReference type="PROSITE-ProRule" id="PRU00134"/>
    </source>
</evidence>
<dbReference type="PROSITE" id="PS50865">
    <property type="entry name" value="ZF_MYND_2"/>
    <property type="match status" value="1"/>
</dbReference>
<organism evidence="6 7">
    <name type="scientific">Serendipita vermifera MAFF 305830</name>
    <dbReference type="NCBI Taxonomy" id="933852"/>
    <lineage>
        <taxon>Eukaryota</taxon>
        <taxon>Fungi</taxon>
        <taxon>Dikarya</taxon>
        <taxon>Basidiomycota</taxon>
        <taxon>Agaricomycotina</taxon>
        <taxon>Agaricomycetes</taxon>
        <taxon>Sebacinales</taxon>
        <taxon>Serendipitaceae</taxon>
        <taxon>Serendipita</taxon>
    </lineage>
</organism>
<evidence type="ECO:0000313" key="6">
    <source>
        <dbReference type="EMBL" id="KIM24215.1"/>
    </source>
</evidence>
<dbReference type="Pfam" id="PF01753">
    <property type="entry name" value="zf-MYND"/>
    <property type="match status" value="1"/>
</dbReference>
<dbReference type="InterPro" id="IPR002893">
    <property type="entry name" value="Znf_MYND"/>
</dbReference>
<dbReference type="Proteomes" id="UP000054097">
    <property type="component" value="Unassembled WGS sequence"/>
</dbReference>
<dbReference type="PANTHER" id="PTHR10237:SF15">
    <property type="entry name" value="LD37257P"/>
    <property type="match status" value="1"/>
</dbReference>
<accession>A0A0C3AHU7</accession>
<dbReference type="GO" id="GO:0008270">
    <property type="term" value="F:zinc ion binding"/>
    <property type="evidence" value="ECO:0007669"/>
    <property type="project" value="UniProtKB-KW"/>
</dbReference>
<evidence type="ECO:0000256" key="1">
    <source>
        <dbReference type="ARBA" id="ARBA00022723"/>
    </source>
</evidence>
<dbReference type="PANTHER" id="PTHR10237">
    <property type="entry name" value="DEFORMED EPIDERMAL AUTOREGULATORY FACTOR 1 HOMOLOG SUPPRESSIN"/>
    <property type="match status" value="1"/>
</dbReference>
<dbReference type="OrthoDB" id="4851849at2759"/>
<sequence>MPRKCYDCGETASKQCAGCKKAWYCSEKCQRSNWKRHIFDCKRDPSKPIITAYRLYLAVIRDILPDDEETCEDYGFTRAHSFPNQTKLFGLYIALLKFHEVEPIALHRWRKQGILIQEIKKFFENLTPLTRGQYYPWFLENQYILDPSWQPLQDPVFDEVMKIWRFVNAPAVDSIEEFRKIHGSWEPSKRSCFTLYHSVLIGGLPNYRQDEWVTFGFAACPNQHCESLLLRSYSTIIIDGKCPLDEFTRKFKAGRLIALFQRCKMQDQVLGIPYMKDFLEDSSSINSVWWLKAYVYQDPGQEDMHPAVGVDYGINNCRGVGEFIALVKDTYKKVFDHPQSDHLELHKACITGQIYPYVDSLLKLKKKDAKFLKRLLQNPYPLPDL</sequence>
<evidence type="ECO:0000256" key="3">
    <source>
        <dbReference type="ARBA" id="ARBA00022833"/>
    </source>
</evidence>
<keyword evidence="3" id="KW-0862">Zinc</keyword>
<dbReference type="PROSITE" id="PS01360">
    <property type="entry name" value="ZF_MYND_1"/>
    <property type="match status" value="1"/>
</dbReference>